<dbReference type="InterPro" id="IPR009100">
    <property type="entry name" value="AcylCoA_DH/oxidase_NM_dom_sf"/>
</dbReference>
<evidence type="ECO:0000256" key="7">
    <source>
        <dbReference type="RuleBase" id="RU362125"/>
    </source>
</evidence>
<dbReference type="FunFam" id="1.20.140.10:FF:000004">
    <property type="entry name" value="Acyl-CoA dehydrogenase FadE25"/>
    <property type="match status" value="1"/>
</dbReference>
<evidence type="ECO:0000256" key="3">
    <source>
        <dbReference type="ARBA" id="ARBA00022630"/>
    </source>
</evidence>
<dbReference type="PANTHER" id="PTHR43884:SF12">
    <property type="entry name" value="ISOVALERYL-COA DEHYDROGENASE, MITOCHONDRIAL-RELATED"/>
    <property type="match status" value="1"/>
</dbReference>
<evidence type="ECO:0000256" key="2">
    <source>
        <dbReference type="ARBA" id="ARBA00009347"/>
    </source>
</evidence>
<evidence type="ECO:0000313" key="12">
    <source>
        <dbReference type="Proteomes" id="UP000600247"/>
    </source>
</evidence>
<feature type="domain" description="Acyl-CoA dehydrogenase/oxidase C-terminal" evidence="8">
    <location>
        <begin position="229"/>
        <end position="360"/>
    </location>
</feature>
<evidence type="ECO:0000256" key="4">
    <source>
        <dbReference type="ARBA" id="ARBA00022827"/>
    </source>
</evidence>
<dbReference type="FunFam" id="1.10.540.10:FF:000002">
    <property type="entry name" value="Acyl-CoA dehydrogenase FadE19"/>
    <property type="match status" value="1"/>
</dbReference>
<evidence type="ECO:0000256" key="1">
    <source>
        <dbReference type="ARBA" id="ARBA00001974"/>
    </source>
</evidence>
<sequence>MHFQLSEETEMLRAAVRVFAEKELAPFARERDERGVVERKVWEKMAGMGLTAIPLEEQYGGAGGNMLDYAIVLEELAAACPSSAAMLAAHTSFAVWPIRCHANLGRNGKFNSRLAALAEGGSLGGFAAPLNEDTLLAEPDALQGGYRLNGIAHRAINAGTADLVILFVRIHKEGAKQGRLTAFAIEKGRPGFHIIPGAAKIGLKGVSTGSLRFENCRVSAETDQLGRFGQGRAMAVSAAEIGNIGAAAQAVGVARGALSAAVDYSKTRKQFGKPITRQQGIAFKLADMLTQVEAARLLVYQAAWRMSNEMVCAREAAIARKISAQTAIAVTLEAVQLFGGYGYMKEYGVERMLRDAKCLESDFATGGMELASSSSILTGQTE</sequence>
<dbReference type="Gene3D" id="1.20.140.10">
    <property type="entry name" value="Butyryl-CoA Dehydrogenase, subunit A, domain 3"/>
    <property type="match status" value="1"/>
</dbReference>
<evidence type="ECO:0000259" key="9">
    <source>
        <dbReference type="Pfam" id="PF02770"/>
    </source>
</evidence>
<organism evidence="11 12">
    <name type="scientific">Paenibacillus radicis</name>
    <name type="common">ex Gao et al. 2016</name>
    <dbReference type="NCBI Taxonomy" id="1737354"/>
    <lineage>
        <taxon>Bacteria</taxon>
        <taxon>Bacillati</taxon>
        <taxon>Bacillota</taxon>
        <taxon>Bacilli</taxon>
        <taxon>Bacillales</taxon>
        <taxon>Paenibacillaceae</taxon>
        <taxon>Paenibacillus</taxon>
    </lineage>
</organism>
<dbReference type="Pfam" id="PF00441">
    <property type="entry name" value="Acyl-CoA_dh_1"/>
    <property type="match status" value="1"/>
</dbReference>
<dbReference type="PIRSF" id="PIRSF016578">
    <property type="entry name" value="HsaA"/>
    <property type="match status" value="1"/>
</dbReference>
<dbReference type="InterPro" id="IPR036250">
    <property type="entry name" value="AcylCo_DH-like_C"/>
</dbReference>
<gene>
    <name evidence="11" type="ORF">GCM10010918_27870</name>
</gene>
<feature type="domain" description="Acyl-CoA dehydrogenase/oxidase N-terminal" evidence="10">
    <location>
        <begin position="6"/>
        <end position="103"/>
    </location>
</feature>
<keyword evidence="5 7" id="KW-0560">Oxidoreductase</keyword>
<evidence type="ECO:0000256" key="5">
    <source>
        <dbReference type="ARBA" id="ARBA00023002"/>
    </source>
</evidence>
<dbReference type="InterPro" id="IPR046373">
    <property type="entry name" value="Acyl-CoA_Oxase/DH_mid-dom_sf"/>
</dbReference>
<comment type="cofactor">
    <cofactor evidence="1 7">
        <name>FAD</name>
        <dbReference type="ChEBI" id="CHEBI:57692"/>
    </cofactor>
</comment>
<dbReference type="AlphaFoldDB" id="A0A917H8J4"/>
<feature type="domain" description="Acyl-CoA oxidase/dehydrogenase middle" evidence="9">
    <location>
        <begin position="143"/>
        <end position="216"/>
    </location>
</feature>
<accession>A0A917H8J4</accession>
<dbReference type="Gene3D" id="2.40.110.10">
    <property type="entry name" value="Butyryl-CoA Dehydrogenase, subunit A, domain 2"/>
    <property type="match status" value="1"/>
</dbReference>
<dbReference type="InterPro" id="IPR006089">
    <property type="entry name" value="Acyl-CoA_DH_CS"/>
</dbReference>
<evidence type="ECO:0000259" key="10">
    <source>
        <dbReference type="Pfam" id="PF02771"/>
    </source>
</evidence>
<dbReference type="InterPro" id="IPR037069">
    <property type="entry name" value="AcylCoA_DH/ox_N_sf"/>
</dbReference>
<dbReference type="PROSITE" id="PS00073">
    <property type="entry name" value="ACYL_COA_DH_2"/>
    <property type="match status" value="1"/>
</dbReference>
<dbReference type="SUPFAM" id="SSF56645">
    <property type="entry name" value="Acyl-CoA dehydrogenase NM domain-like"/>
    <property type="match status" value="1"/>
</dbReference>
<dbReference type="SUPFAM" id="SSF47203">
    <property type="entry name" value="Acyl-CoA dehydrogenase C-terminal domain-like"/>
    <property type="match status" value="1"/>
</dbReference>
<dbReference type="InterPro" id="IPR009075">
    <property type="entry name" value="AcylCo_DH/oxidase_C"/>
</dbReference>
<name>A0A917H8J4_9BACL</name>
<dbReference type="RefSeq" id="WP_188889767.1">
    <property type="nucleotide sequence ID" value="NZ_BMHY01000004.1"/>
</dbReference>
<proteinExistence type="inferred from homology"/>
<evidence type="ECO:0000259" key="8">
    <source>
        <dbReference type="Pfam" id="PF00441"/>
    </source>
</evidence>
<keyword evidence="3 7" id="KW-0285">Flavoprotein</keyword>
<evidence type="ECO:0000256" key="6">
    <source>
        <dbReference type="ARBA" id="ARBA00052546"/>
    </source>
</evidence>
<evidence type="ECO:0000313" key="11">
    <source>
        <dbReference type="EMBL" id="GGG70845.1"/>
    </source>
</evidence>
<dbReference type="Proteomes" id="UP000600247">
    <property type="component" value="Unassembled WGS sequence"/>
</dbReference>
<dbReference type="InterPro" id="IPR013786">
    <property type="entry name" value="AcylCoA_DH/ox_N"/>
</dbReference>
<dbReference type="Pfam" id="PF02771">
    <property type="entry name" value="Acyl-CoA_dh_N"/>
    <property type="match status" value="1"/>
</dbReference>
<keyword evidence="4 7" id="KW-0274">FAD</keyword>
<keyword evidence="12" id="KW-1185">Reference proteome</keyword>
<dbReference type="PANTHER" id="PTHR43884">
    <property type="entry name" value="ACYL-COA DEHYDROGENASE"/>
    <property type="match status" value="1"/>
</dbReference>
<comment type="catalytic activity">
    <reaction evidence="6">
        <text>a 2,3-saturated acyl-CoA + A = a 2,3-dehydroacyl-CoA + AH2</text>
        <dbReference type="Rhea" id="RHEA:48608"/>
        <dbReference type="ChEBI" id="CHEBI:13193"/>
        <dbReference type="ChEBI" id="CHEBI:17499"/>
        <dbReference type="ChEBI" id="CHEBI:60015"/>
        <dbReference type="ChEBI" id="CHEBI:65111"/>
    </reaction>
</comment>
<reference evidence="11 12" key="1">
    <citation type="journal article" date="2014" name="Int. J. Syst. Evol. Microbiol.">
        <title>Complete genome sequence of Corynebacterium casei LMG S-19264T (=DSM 44701T), isolated from a smear-ripened cheese.</title>
        <authorList>
            <consortium name="US DOE Joint Genome Institute (JGI-PGF)"/>
            <person name="Walter F."/>
            <person name="Albersmeier A."/>
            <person name="Kalinowski J."/>
            <person name="Ruckert C."/>
        </authorList>
    </citation>
    <scope>NUCLEOTIDE SEQUENCE [LARGE SCALE GENOMIC DNA]</scope>
    <source>
        <strain evidence="11 12">CGMCC 1.15286</strain>
    </source>
</reference>
<dbReference type="GO" id="GO:0003995">
    <property type="term" value="F:acyl-CoA dehydrogenase activity"/>
    <property type="evidence" value="ECO:0007669"/>
    <property type="project" value="InterPro"/>
</dbReference>
<comment type="caution">
    <text evidence="11">The sequence shown here is derived from an EMBL/GenBank/DDBJ whole genome shotgun (WGS) entry which is preliminary data.</text>
</comment>
<protein>
    <submittedName>
        <fullName evidence="11">Acyl-CoA dehydrogenase</fullName>
    </submittedName>
</protein>
<dbReference type="GO" id="GO:0050660">
    <property type="term" value="F:flavin adenine dinucleotide binding"/>
    <property type="evidence" value="ECO:0007669"/>
    <property type="project" value="InterPro"/>
</dbReference>
<comment type="similarity">
    <text evidence="2 7">Belongs to the acyl-CoA dehydrogenase family.</text>
</comment>
<dbReference type="Gene3D" id="1.10.540.10">
    <property type="entry name" value="Acyl-CoA dehydrogenase/oxidase, N-terminal domain"/>
    <property type="match status" value="1"/>
</dbReference>
<dbReference type="EMBL" id="BMHY01000004">
    <property type="protein sequence ID" value="GGG70845.1"/>
    <property type="molecule type" value="Genomic_DNA"/>
</dbReference>
<dbReference type="InterPro" id="IPR006091">
    <property type="entry name" value="Acyl-CoA_Oxase/DH_mid-dom"/>
</dbReference>
<dbReference type="Pfam" id="PF02770">
    <property type="entry name" value="Acyl-CoA_dh_M"/>
    <property type="match status" value="1"/>
</dbReference>